<dbReference type="InterPro" id="IPR014710">
    <property type="entry name" value="RmlC-like_jellyroll"/>
</dbReference>
<dbReference type="InterPro" id="IPR039935">
    <property type="entry name" value="YML079W-like"/>
</dbReference>
<comment type="caution">
    <text evidence="2">The sequence shown here is derived from an EMBL/GenBank/DDBJ whole genome shotgun (WGS) entry which is preliminary data.</text>
</comment>
<sequence>MDDLAKTLIETLELEPHPEGGHYRRIHASAIEVEANGHRRPAMTAIRYLLAAGECSRWHRVDADEAWHWQQGGVLELRQFDEDRRVLARTRLGPSPQGDGASCIVPAGRWQCAQAGDEAVLVACTVAPGFVWEGFELLPDDGDAARELRRLGALHR</sequence>
<reference evidence="2 3" key="1">
    <citation type="journal article" date="2008" name="Int. J. Syst. Evol. Microbiol.">
        <title>Luteimonas marina sp. nov., isolated from seawater.</title>
        <authorList>
            <person name="Baik K.S."/>
            <person name="Park S.C."/>
            <person name="Kim M.S."/>
            <person name="Kim E.M."/>
            <person name="Park C."/>
            <person name="Chun J."/>
            <person name="Seong C.N."/>
        </authorList>
    </citation>
    <scope>NUCLEOTIDE SEQUENCE [LARGE SCALE GENOMIC DNA]</scope>
    <source>
        <strain evidence="2 3">FR1330</strain>
    </source>
</reference>
<feature type="domain" description="DUF985" evidence="1">
    <location>
        <begin position="7"/>
        <end position="138"/>
    </location>
</feature>
<dbReference type="RefSeq" id="WP_146387992.1">
    <property type="nucleotide sequence ID" value="NZ_VOHK01000004.1"/>
</dbReference>
<accession>A0A5C5U2X0</accession>
<dbReference type="CDD" id="cd06121">
    <property type="entry name" value="cupin_YML079wp"/>
    <property type="match status" value="1"/>
</dbReference>
<proteinExistence type="predicted"/>
<dbReference type="InterPro" id="IPR011051">
    <property type="entry name" value="RmlC_Cupin_sf"/>
</dbReference>
<dbReference type="OrthoDB" id="9798288at2"/>
<dbReference type="SUPFAM" id="SSF51182">
    <property type="entry name" value="RmlC-like cupins"/>
    <property type="match status" value="1"/>
</dbReference>
<dbReference type="Proteomes" id="UP000319980">
    <property type="component" value="Unassembled WGS sequence"/>
</dbReference>
<dbReference type="EMBL" id="VOHK01000004">
    <property type="protein sequence ID" value="TWT20286.1"/>
    <property type="molecule type" value="Genomic_DNA"/>
</dbReference>
<name>A0A5C5U2X0_9GAMM</name>
<keyword evidence="3" id="KW-1185">Reference proteome</keyword>
<dbReference type="AlphaFoldDB" id="A0A5C5U2X0"/>
<gene>
    <name evidence="2" type="ORF">FQY83_11165</name>
</gene>
<dbReference type="Pfam" id="PF06172">
    <property type="entry name" value="Cupin_5"/>
    <property type="match status" value="1"/>
</dbReference>
<dbReference type="PANTHER" id="PTHR33387">
    <property type="entry name" value="RMLC-LIKE JELLY ROLL FOLD PROTEIN"/>
    <property type="match status" value="1"/>
</dbReference>
<dbReference type="PANTHER" id="PTHR33387:SF3">
    <property type="entry name" value="DUF985 DOMAIN-CONTAINING PROTEIN"/>
    <property type="match status" value="1"/>
</dbReference>
<evidence type="ECO:0000313" key="3">
    <source>
        <dbReference type="Proteomes" id="UP000319980"/>
    </source>
</evidence>
<evidence type="ECO:0000313" key="2">
    <source>
        <dbReference type="EMBL" id="TWT20286.1"/>
    </source>
</evidence>
<evidence type="ECO:0000259" key="1">
    <source>
        <dbReference type="Pfam" id="PF06172"/>
    </source>
</evidence>
<dbReference type="Gene3D" id="2.60.120.10">
    <property type="entry name" value="Jelly Rolls"/>
    <property type="match status" value="1"/>
</dbReference>
<dbReference type="InterPro" id="IPR009327">
    <property type="entry name" value="Cupin_DUF985"/>
</dbReference>
<protein>
    <submittedName>
        <fullName evidence="2">Cupin domain-containing protein</fullName>
    </submittedName>
</protein>
<organism evidence="2 3">
    <name type="scientific">Luteimonas marina</name>
    <dbReference type="NCBI Taxonomy" id="488485"/>
    <lineage>
        <taxon>Bacteria</taxon>
        <taxon>Pseudomonadati</taxon>
        <taxon>Pseudomonadota</taxon>
        <taxon>Gammaproteobacteria</taxon>
        <taxon>Lysobacterales</taxon>
        <taxon>Lysobacteraceae</taxon>
        <taxon>Luteimonas</taxon>
    </lineage>
</organism>